<dbReference type="PANTHER" id="PTHR45786">
    <property type="entry name" value="DNA BINDING PROTEIN-LIKE"/>
    <property type="match status" value="1"/>
</dbReference>
<dbReference type="EMBL" id="CM000842">
    <property type="protein sequence ID" value="KRH38622.1"/>
    <property type="molecule type" value="Genomic_DNA"/>
</dbReference>
<protein>
    <recommendedName>
        <fullName evidence="1">Helitron helicase-like domain-containing protein</fullName>
    </recommendedName>
</protein>
<dbReference type="EnsemblPlants" id="KRH38622">
    <property type="protein sequence ID" value="KRH38622"/>
    <property type="gene ID" value="GLYMA_09G147700"/>
</dbReference>
<name>A0A0R0I8L2_SOYBN</name>
<evidence type="ECO:0000313" key="4">
    <source>
        <dbReference type="Proteomes" id="UP000008827"/>
    </source>
</evidence>
<feature type="domain" description="Helitron helicase-like" evidence="1">
    <location>
        <begin position="161"/>
        <end position="227"/>
    </location>
</feature>
<evidence type="ECO:0000259" key="1">
    <source>
        <dbReference type="Pfam" id="PF14214"/>
    </source>
</evidence>
<dbReference type="InParanoid" id="A0A0R0I8L2"/>
<reference evidence="2" key="3">
    <citation type="submission" date="2018-07" db="EMBL/GenBank/DDBJ databases">
        <title>WGS assembly of Glycine max.</title>
        <authorList>
            <person name="Schmutz J."/>
            <person name="Cannon S."/>
            <person name="Schlueter J."/>
            <person name="Ma J."/>
            <person name="Mitros T."/>
            <person name="Nelson W."/>
            <person name="Hyten D."/>
            <person name="Song Q."/>
            <person name="Thelen J."/>
            <person name="Cheng J."/>
            <person name="Xu D."/>
            <person name="Hellsten U."/>
            <person name="May G."/>
            <person name="Yu Y."/>
            <person name="Sakurai T."/>
            <person name="Umezawa T."/>
            <person name="Bhattacharyya M."/>
            <person name="Sandhu D."/>
            <person name="Valliyodan B."/>
            <person name="Lindquist E."/>
            <person name="Peto M."/>
            <person name="Grant D."/>
            <person name="Shu S."/>
            <person name="Goodstein D."/>
            <person name="Barry K."/>
            <person name="Futrell-Griggs M."/>
            <person name="Abernathy B."/>
            <person name="Du J."/>
            <person name="Tian Z."/>
            <person name="Zhu L."/>
            <person name="Gill N."/>
            <person name="Joshi T."/>
            <person name="Libault M."/>
            <person name="Sethuraman A."/>
            <person name="Zhang X."/>
            <person name="Shinozaki K."/>
            <person name="Nguyen H."/>
            <person name="Wing R."/>
            <person name="Cregan P."/>
            <person name="Specht J."/>
            <person name="Grimwood J."/>
            <person name="Rokhsar D."/>
            <person name="Stacey G."/>
            <person name="Shoemaker R."/>
            <person name="Jackson S."/>
        </authorList>
    </citation>
    <scope>NUCLEOTIDE SEQUENCE</scope>
    <source>
        <tissue evidence="2">Callus</tissue>
    </source>
</reference>
<accession>A0A0R0I8L2</accession>
<dbReference type="PaxDb" id="3847-GLYMA09G27253.1"/>
<dbReference type="OMA" id="RAPCMIN"/>
<evidence type="ECO:0000313" key="3">
    <source>
        <dbReference type="EnsemblPlants" id="KRH38622"/>
    </source>
</evidence>
<dbReference type="AlphaFoldDB" id="A0A0R0I8L2"/>
<organism evidence="2">
    <name type="scientific">Glycine max</name>
    <name type="common">Soybean</name>
    <name type="synonym">Glycine hispida</name>
    <dbReference type="NCBI Taxonomy" id="3847"/>
    <lineage>
        <taxon>Eukaryota</taxon>
        <taxon>Viridiplantae</taxon>
        <taxon>Streptophyta</taxon>
        <taxon>Embryophyta</taxon>
        <taxon>Tracheophyta</taxon>
        <taxon>Spermatophyta</taxon>
        <taxon>Magnoliopsida</taxon>
        <taxon>eudicotyledons</taxon>
        <taxon>Gunneridae</taxon>
        <taxon>Pentapetalae</taxon>
        <taxon>rosids</taxon>
        <taxon>fabids</taxon>
        <taxon>Fabales</taxon>
        <taxon>Fabaceae</taxon>
        <taxon>Papilionoideae</taxon>
        <taxon>50 kb inversion clade</taxon>
        <taxon>NPAAA clade</taxon>
        <taxon>indigoferoid/millettioid clade</taxon>
        <taxon>Phaseoleae</taxon>
        <taxon>Glycine</taxon>
        <taxon>Glycine subgen. Soja</taxon>
    </lineage>
</organism>
<reference evidence="2 3" key="1">
    <citation type="journal article" date="2010" name="Nature">
        <title>Genome sequence of the palaeopolyploid soybean.</title>
        <authorList>
            <person name="Schmutz J."/>
            <person name="Cannon S.B."/>
            <person name="Schlueter J."/>
            <person name="Ma J."/>
            <person name="Mitros T."/>
            <person name="Nelson W."/>
            <person name="Hyten D.L."/>
            <person name="Song Q."/>
            <person name="Thelen J.J."/>
            <person name="Cheng J."/>
            <person name="Xu D."/>
            <person name="Hellsten U."/>
            <person name="May G.D."/>
            <person name="Yu Y."/>
            <person name="Sakurai T."/>
            <person name="Umezawa T."/>
            <person name="Bhattacharyya M.K."/>
            <person name="Sandhu D."/>
            <person name="Valliyodan B."/>
            <person name="Lindquist E."/>
            <person name="Peto M."/>
            <person name="Grant D."/>
            <person name="Shu S."/>
            <person name="Goodstein D."/>
            <person name="Barry K."/>
            <person name="Futrell-Griggs M."/>
            <person name="Abernathy B."/>
            <person name="Du J."/>
            <person name="Tian Z."/>
            <person name="Zhu L."/>
            <person name="Gill N."/>
            <person name="Joshi T."/>
            <person name="Libault M."/>
            <person name="Sethuraman A."/>
            <person name="Zhang X.-C."/>
            <person name="Shinozaki K."/>
            <person name="Nguyen H.T."/>
            <person name="Wing R.A."/>
            <person name="Cregan P."/>
            <person name="Specht J."/>
            <person name="Grimwood J."/>
            <person name="Rokhsar D."/>
            <person name="Stacey G."/>
            <person name="Shoemaker R.C."/>
            <person name="Jackson S.A."/>
        </authorList>
    </citation>
    <scope>NUCLEOTIDE SEQUENCE</scope>
    <source>
        <strain evidence="3">cv. Williams 82</strain>
        <tissue evidence="2">Callus</tissue>
    </source>
</reference>
<proteinExistence type="predicted"/>
<reference evidence="3" key="2">
    <citation type="submission" date="2018-02" db="UniProtKB">
        <authorList>
            <consortium name="EnsemblPlants"/>
        </authorList>
    </citation>
    <scope>IDENTIFICATION</scope>
    <source>
        <strain evidence="3">Williams 82</strain>
    </source>
</reference>
<sequence length="552" mass="64904">MWYVSDLKLKFISDRQSYGRLYNLPNTAEVAALIVGDEHTGNKRDIIIEKQTGVLKRINELHLVYLSLQYPFLYPKGEDDYRPNILHKDHPNIYVAKRKKDNEAQTILHSKILFQQGIVDGYCMIESQKLNYVRQHQQEVKVDKYMNLNACNNEPETLGNEKEIQRKVRKSNMTPHDCPDVVSHIFKMKLNQFMNDLKRGHVFGAILGFVYTIEWQKRGLFQAHILIFLHPSNKYPNPEDIDNIISAEIPNKDTDLKLYEIVSNHMIHGPCGLPNTRAPCMINGKCIRFFPKKFHKAKLLTKMDFQYIGKEITDHGIELDNRFVVPYSPQLLLKYRTHLNVEWCNQSTLIKYLFKYINKGSDRIIAAIVNVQNQNGRQNQVDNEIKHYLDCRYVSPPEACWKIFAFPMHGHAPAVEHLYFHLENQQCWQPRKQGTTIGKLIWVPPSSGELFYMRMMFSSAKGSQSYKDIKTVENVVYHTFRKACFAKGTPHFLRKLFVKLLFMNTMDRPEYVWEQTWQWMTDDIIFNHTRQETMHLCLTEIENLLQANRKSL</sequence>
<dbReference type="SMR" id="A0A0R0I8L2"/>
<keyword evidence="4" id="KW-1185">Reference proteome</keyword>
<gene>
    <name evidence="2" type="ORF">GLYMA_09G147700</name>
</gene>
<dbReference type="InterPro" id="IPR025476">
    <property type="entry name" value="Helitron_helicase-like"/>
</dbReference>
<evidence type="ECO:0000313" key="2">
    <source>
        <dbReference type="EMBL" id="KRH38622.1"/>
    </source>
</evidence>
<dbReference type="Proteomes" id="UP000008827">
    <property type="component" value="Chromosome 9"/>
</dbReference>
<dbReference type="Gramene" id="KRH38622">
    <property type="protein sequence ID" value="KRH38622"/>
    <property type="gene ID" value="GLYMA_09G147700"/>
</dbReference>
<dbReference type="STRING" id="3847.A0A0R0I8L2"/>
<dbReference type="PANTHER" id="PTHR45786:SF66">
    <property type="entry name" value="HOOK MOTIF PROTEIN, PUTATIVE-RELATED"/>
    <property type="match status" value="1"/>
</dbReference>
<dbReference type="Pfam" id="PF14214">
    <property type="entry name" value="Helitron_like_N"/>
    <property type="match status" value="1"/>
</dbReference>